<keyword evidence="3" id="KW-1185">Reference proteome</keyword>
<name>A0AAD7JQB1_9AGAR</name>
<dbReference type="EMBL" id="JARJLG010000026">
    <property type="protein sequence ID" value="KAJ7769161.1"/>
    <property type="molecule type" value="Genomic_DNA"/>
</dbReference>
<sequence length="149" mass="16768">MFQVIELMGEMEREMPPFRAVIPYNPNLVTDLSTRSSAFFHIFPSFLHSSILASCQPPAFSLFLPTRHIIHLRQPPFHYQAPGSSCKGLSGKIIDFGLKKPQLCAIWHLKKPLSDKGCGDPNNFFSPPPRCPARVKFSPEKATSQTRKS</sequence>
<evidence type="ECO:0000313" key="3">
    <source>
        <dbReference type="Proteomes" id="UP001215280"/>
    </source>
</evidence>
<evidence type="ECO:0000313" key="2">
    <source>
        <dbReference type="EMBL" id="KAJ7769161.1"/>
    </source>
</evidence>
<gene>
    <name evidence="2" type="ORF">DFH07DRAFT_291528</name>
</gene>
<accession>A0AAD7JQB1</accession>
<comment type="caution">
    <text evidence="2">The sequence shown here is derived from an EMBL/GenBank/DDBJ whole genome shotgun (WGS) entry which is preliminary data.</text>
</comment>
<reference evidence="2" key="1">
    <citation type="submission" date="2023-03" db="EMBL/GenBank/DDBJ databases">
        <title>Massive genome expansion in bonnet fungi (Mycena s.s.) driven by repeated elements and novel gene families across ecological guilds.</title>
        <authorList>
            <consortium name="Lawrence Berkeley National Laboratory"/>
            <person name="Harder C.B."/>
            <person name="Miyauchi S."/>
            <person name="Viragh M."/>
            <person name="Kuo A."/>
            <person name="Thoen E."/>
            <person name="Andreopoulos B."/>
            <person name="Lu D."/>
            <person name="Skrede I."/>
            <person name="Drula E."/>
            <person name="Henrissat B."/>
            <person name="Morin E."/>
            <person name="Kohler A."/>
            <person name="Barry K."/>
            <person name="LaButti K."/>
            <person name="Morin E."/>
            <person name="Salamov A."/>
            <person name="Lipzen A."/>
            <person name="Mereny Z."/>
            <person name="Hegedus B."/>
            <person name="Baldrian P."/>
            <person name="Stursova M."/>
            <person name="Weitz H."/>
            <person name="Taylor A."/>
            <person name="Grigoriev I.V."/>
            <person name="Nagy L.G."/>
            <person name="Martin F."/>
            <person name="Kauserud H."/>
        </authorList>
    </citation>
    <scope>NUCLEOTIDE SEQUENCE</scope>
    <source>
        <strain evidence="2">CBHHK188m</strain>
    </source>
</reference>
<evidence type="ECO:0000256" key="1">
    <source>
        <dbReference type="SAM" id="MobiDB-lite"/>
    </source>
</evidence>
<dbReference type="AlphaFoldDB" id="A0AAD7JQB1"/>
<protein>
    <submittedName>
        <fullName evidence="2">Uncharacterized protein</fullName>
    </submittedName>
</protein>
<organism evidence="2 3">
    <name type="scientific">Mycena maculata</name>
    <dbReference type="NCBI Taxonomy" id="230809"/>
    <lineage>
        <taxon>Eukaryota</taxon>
        <taxon>Fungi</taxon>
        <taxon>Dikarya</taxon>
        <taxon>Basidiomycota</taxon>
        <taxon>Agaricomycotina</taxon>
        <taxon>Agaricomycetes</taxon>
        <taxon>Agaricomycetidae</taxon>
        <taxon>Agaricales</taxon>
        <taxon>Marasmiineae</taxon>
        <taxon>Mycenaceae</taxon>
        <taxon>Mycena</taxon>
    </lineage>
</organism>
<proteinExistence type="predicted"/>
<feature type="region of interest" description="Disordered" evidence="1">
    <location>
        <begin position="120"/>
        <end position="149"/>
    </location>
</feature>
<dbReference type="Proteomes" id="UP001215280">
    <property type="component" value="Unassembled WGS sequence"/>
</dbReference>